<dbReference type="GO" id="GO:0003677">
    <property type="term" value="F:DNA binding"/>
    <property type="evidence" value="ECO:0007669"/>
    <property type="project" value="InterPro"/>
</dbReference>
<evidence type="ECO:0000256" key="3">
    <source>
        <dbReference type="ARBA" id="ARBA00023082"/>
    </source>
</evidence>
<proteinExistence type="inferred from homology"/>
<dbReference type="GO" id="GO:0016987">
    <property type="term" value="F:sigma factor activity"/>
    <property type="evidence" value="ECO:0007669"/>
    <property type="project" value="UniProtKB-KW"/>
</dbReference>
<dbReference type="SUPFAM" id="SSF88659">
    <property type="entry name" value="Sigma3 and sigma4 domains of RNA polymerase sigma factors"/>
    <property type="match status" value="1"/>
</dbReference>
<gene>
    <name evidence="6" type="ORF">DWZ32_02560</name>
    <name evidence="7" type="ORF">EAJ06_00395</name>
</gene>
<dbReference type="GeneID" id="26158996"/>
<dbReference type="Pfam" id="PF08281">
    <property type="entry name" value="Sigma70_r4_2"/>
    <property type="match status" value="1"/>
</dbReference>
<comment type="similarity">
    <text evidence="1">Belongs to the sigma-70 factor family. ECF subfamily.</text>
</comment>
<dbReference type="PANTHER" id="PTHR43133">
    <property type="entry name" value="RNA POLYMERASE ECF-TYPE SIGMA FACTO"/>
    <property type="match status" value="1"/>
</dbReference>
<evidence type="ECO:0000313" key="7">
    <source>
        <dbReference type="EMBL" id="RYT82864.1"/>
    </source>
</evidence>
<dbReference type="InterPro" id="IPR039425">
    <property type="entry name" value="RNA_pol_sigma-70-like"/>
</dbReference>
<evidence type="ECO:0000313" key="9">
    <source>
        <dbReference type="Proteomes" id="UP000291191"/>
    </source>
</evidence>
<feature type="domain" description="RNA polymerase sigma factor 70 region 4 type 2" evidence="5">
    <location>
        <begin position="124"/>
        <end position="176"/>
    </location>
</feature>
<dbReference type="InterPro" id="IPR013325">
    <property type="entry name" value="RNA_pol_sigma_r2"/>
</dbReference>
<dbReference type="AlphaFoldDB" id="A0A3E4L2E0"/>
<sequence>MMKQEEDFALWNQFLEGDEKAYLYIYKLYAQDMYSYGMLFTANSELVKDCLHDVFVKIHRNRKKLSQVDNIRLYLLKAMKNYLFDVFDKKKELFHNDTIEPVFSPEYTIEDKIIRQEELHYQSRKIRQMLESLTPRQKEVLYYKYMKNLTYDEIGEIMQMNYQSILNLIQRSIKKLRETFAESKVYLSIIIQLILISFLIL</sequence>
<dbReference type="Proteomes" id="UP000291191">
    <property type="component" value="Unassembled WGS sequence"/>
</dbReference>
<name>A0A3E4L2E0_9BACE</name>
<dbReference type="RefSeq" id="WP_007661895.1">
    <property type="nucleotide sequence ID" value="NZ_CDQQ01000378.1"/>
</dbReference>
<dbReference type="PANTHER" id="PTHR43133:SF46">
    <property type="entry name" value="RNA POLYMERASE SIGMA-70 FACTOR ECF SUBFAMILY"/>
    <property type="match status" value="1"/>
</dbReference>
<dbReference type="Proteomes" id="UP000286003">
    <property type="component" value="Unassembled WGS sequence"/>
</dbReference>
<protein>
    <submittedName>
        <fullName evidence="7">Sigma-70 family RNA polymerase sigma factor</fullName>
    </submittedName>
</protein>
<dbReference type="GO" id="GO:0006352">
    <property type="term" value="P:DNA-templated transcription initiation"/>
    <property type="evidence" value="ECO:0007669"/>
    <property type="project" value="InterPro"/>
</dbReference>
<evidence type="ECO:0000313" key="6">
    <source>
        <dbReference type="EMBL" id="RHN10046.1"/>
    </source>
</evidence>
<dbReference type="InterPro" id="IPR013324">
    <property type="entry name" value="RNA_pol_sigma_r3/r4-like"/>
</dbReference>
<dbReference type="InterPro" id="IPR014284">
    <property type="entry name" value="RNA_pol_sigma-70_dom"/>
</dbReference>
<reference evidence="7 9" key="2">
    <citation type="journal article" date="2019" name="Science, e1252229">
        <title>Invertible promoters mediate bacterial phase variation, antibiotic resistance, and host adaptation in the gut.</title>
        <authorList>
            <person name="Jiang X."/>
            <person name="Hall A.B."/>
            <person name="Arthur T.D."/>
            <person name="Plichta D.R."/>
            <person name="Covington C.T."/>
            <person name="Poyet M."/>
            <person name="Crothers J."/>
            <person name="Moses P.L."/>
            <person name="Tolonen A.C."/>
            <person name="Vlamakis H."/>
            <person name="Alm E.J."/>
            <person name="Xavier R.J."/>
        </authorList>
    </citation>
    <scope>NUCLEOTIDE SEQUENCE [LARGE SCALE GENOMIC DNA]</scope>
    <source>
        <strain evidence="9">bf_0095</strain>
        <strain evidence="7">Bf_0095</strain>
    </source>
</reference>
<evidence type="ECO:0000259" key="5">
    <source>
        <dbReference type="Pfam" id="PF08281"/>
    </source>
</evidence>
<dbReference type="EMBL" id="QRQM01000002">
    <property type="protein sequence ID" value="RHN10046.1"/>
    <property type="molecule type" value="Genomic_DNA"/>
</dbReference>
<dbReference type="NCBIfam" id="TIGR02937">
    <property type="entry name" value="sigma70-ECF"/>
    <property type="match status" value="1"/>
</dbReference>
<evidence type="ECO:0000256" key="1">
    <source>
        <dbReference type="ARBA" id="ARBA00010641"/>
    </source>
</evidence>
<dbReference type="Gene3D" id="1.10.1740.10">
    <property type="match status" value="1"/>
</dbReference>
<evidence type="ECO:0000313" key="8">
    <source>
        <dbReference type="Proteomes" id="UP000286003"/>
    </source>
</evidence>
<keyword evidence="2" id="KW-0805">Transcription regulation</keyword>
<keyword evidence="9" id="KW-1185">Reference proteome</keyword>
<dbReference type="OrthoDB" id="1121921at2"/>
<keyword evidence="4" id="KW-0804">Transcription</keyword>
<dbReference type="InterPro" id="IPR013249">
    <property type="entry name" value="RNA_pol_sigma70_r4_t2"/>
</dbReference>
<reference evidence="6 8" key="1">
    <citation type="submission" date="2018-08" db="EMBL/GenBank/DDBJ databases">
        <title>A genome reference for cultivated species of the human gut microbiota.</title>
        <authorList>
            <person name="Zou Y."/>
            <person name="Xue W."/>
            <person name="Luo G."/>
        </authorList>
    </citation>
    <scope>NUCLEOTIDE SEQUENCE [LARGE SCALE GENOMIC DNA]</scope>
    <source>
        <strain evidence="6 8">AF31-23</strain>
    </source>
</reference>
<organism evidence="7 9">
    <name type="scientific">Bacteroides intestinalis</name>
    <dbReference type="NCBI Taxonomy" id="329854"/>
    <lineage>
        <taxon>Bacteria</taxon>
        <taxon>Pseudomonadati</taxon>
        <taxon>Bacteroidota</taxon>
        <taxon>Bacteroidia</taxon>
        <taxon>Bacteroidales</taxon>
        <taxon>Bacteroidaceae</taxon>
        <taxon>Bacteroides</taxon>
    </lineage>
</organism>
<evidence type="ECO:0000256" key="4">
    <source>
        <dbReference type="ARBA" id="ARBA00023163"/>
    </source>
</evidence>
<keyword evidence="3" id="KW-0731">Sigma factor</keyword>
<dbReference type="EMBL" id="RCXO01000001">
    <property type="protein sequence ID" value="RYT82864.1"/>
    <property type="molecule type" value="Genomic_DNA"/>
</dbReference>
<dbReference type="InterPro" id="IPR036388">
    <property type="entry name" value="WH-like_DNA-bd_sf"/>
</dbReference>
<evidence type="ECO:0000256" key="2">
    <source>
        <dbReference type="ARBA" id="ARBA00023015"/>
    </source>
</evidence>
<comment type="caution">
    <text evidence="7">The sequence shown here is derived from an EMBL/GenBank/DDBJ whole genome shotgun (WGS) entry which is preliminary data.</text>
</comment>
<dbReference type="CDD" id="cd06171">
    <property type="entry name" value="Sigma70_r4"/>
    <property type="match status" value="1"/>
</dbReference>
<dbReference type="Gene3D" id="1.10.10.10">
    <property type="entry name" value="Winged helix-like DNA-binding domain superfamily/Winged helix DNA-binding domain"/>
    <property type="match status" value="1"/>
</dbReference>
<dbReference type="SUPFAM" id="SSF88946">
    <property type="entry name" value="Sigma2 domain of RNA polymerase sigma factors"/>
    <property type="match status" value="1"/>
</dbReference>
<accession>A0A3E4L2E0</accession>